<name>A0A8H7U4G2_9APHY</name>
<evidence type="ECO:0000256" key="3">
    <source>
        <dbReference type="ARBA" id="ARBA00022839"/>
    </source>
</evidence>
<dbReference type="Proteomes" id="UP000639403">
    <property type="component" value="Unassembled WGS sequence"/>
</dbReference>
<proteinExistence type="predicted"/>
<dbReference type="GO" id="GO:0000175">
    <property type="term" value="F:3'-5'-RNA exonuclease activity"/>
    <property type="evidence" value="ECO:0007669"/>
    <property type="project" value="InterPro"/>
</dbReference>
<dbReference type="PANTHER" id="PTHR23044">
    <property type="entry name" value="3'-5' EXONUCLEASE ERI1-RELATED"/>
    <property type="match status" value="1"/>
</dbReference>
<evidence type="ECO:0000256" key="1">
    <source>
        <dbReference type="ARBA" id="ARBA00022722"/>
    </source>
</evidence>
<accession>A0A8H7U4G2</accession>
<feature type="transmembrane region" description="Helical" evidence="4">
    <location>
        <begin position="20"/>
        <end position="37"/>
    </location>
</feature>
<protein>
    <recommendedName>
        <fullName evidence="5">Exonuclease domain-containing protein</fullName>
    </recommendedName>
</protein>
<comment type="caution">
    <text evidence="6">The sequence shown here is derived from an EMBL/GenBank/DDBJ whole genome shotgun (WGS) entry which is preliminary data.</text>
</comment>
<dbReference type="EMBL" id="JADOXO010000024">
    <property type="protein sequence ID" value="KAF9818901.1"/>
    <property type="molecule type" value="Genomic_DNA"/>
</dbReference>
<evidence type="ECO:0000256" key="2">
    <source>
        <dbReference type="ARBA" id="ARBA00022801"/>
    </source>
</evidence>
<keyword evidence="4" id="KW-0812">Transmembrane</keyword>
<evidence type="ECO:0000313" key="6">
    <source>
        <dbReference type="EMBL" id="KAF9818901.1"/>
    </source>
</evidence>
<evidence type="ECO:0000313" key="7">
    <source>
        <dbReference type="Proteomes" id="UP000639403"/>
    </source>
</evidence>
<dbReference type="PANTHER" id="PTHR23044:SF61">
    <property type="entry name" value="3'-5' EXORIBONUCLEASE 1-RELATED"/>
    <property type="match status" value="1"/>
</dbReference>
<dbReference type="Pfam" id="PF00929">
    <property type="entry name" value="RNase_T"/>
    <property type="match status" value="1"/>
</dbReference>
<reference evidence="6" key="1">
    <citation type="submission" date="2020-11" db="EMBL/GenBank/DDBJ databases">
        <authorList>
            <person name="Koelle M."/>
            <person name="Horta M.A.C."/>
            <person name="Nowrousian M."/>
            <person name="Ohm R.A."/>
            <person name="Benz P."/>
            <person name="Pilgard A."/>
        </authorList>
    </citation>
    <scope>NUCLEOTIDE SEQUENCE</scope>
    <source>
        <strain evidence="6">FPRL280</strain>
    </source>
</reference>
<dbReference type="InterPro" id="IPR051274">
    <property type="entry name" value="3-5_Exoribonuclease"/>
</dbReference>
<keyword evidence="2" id="KW-0378">Hydrolase</keyword>
<feature type="domain" description="Exonuclease" evidence="5">
    <location>
        <begin position="103"/>
        <end position="210"/>
    </location>
</feature>
<sequence>MPTFFSWLLARIPRILDPNFLVLSCLLIVTVFIAIRLNTRTLQHAASCEPDEPSMRSNVSGVLRDQSRLQTSRTVSVNASEIPAVVNQEAIRQGIKQPYDVFLVLDVEGTCVDGGARFNYPNEIIEWPVCLLRWKDKDHNGLAKELEVVAEYRSFVKPTWRPQLSDFCTNLTGITQLSSVSLAIQAQVNGAPTFTTLLESFTAFLEKHGLIEPMTGRRLIRYCWCTDGPFDICDFVVKQCFISRVAMPTWITGDILDVRSIVRHLNVAGQGKALTSGRKSAPQFPSRRVTLNIPRQLHALGLTPFEGRQHSGIDVSINLVLTSPTTSNAEGVFEILGHP</sequence>
<dbReference type="InterPro" id="IPR012337">
    <property type="entry name" value="RNaseH-like_sf"/>
</dbReference>
<reference evidence="6" key="2">
    <citation type="journal article" name="Front. Microbiol.">
        <title>Degradative Capacity of Two Strains of Rhodonia placenta: From Phenotype to Genotype.</title>
        <authorList>
            <person name="Kolle M."/>
            <person name="Horta M.A.C."/>
            <person name="Nowrousian M."/>
            <person name="Ohm R.A."/>
            <person name="Benz J.P."/>
            <person name="Pilgard A."/>
        </authorList>
    </citation>
    <scope>NUCLEOTIDE SEQUENCE</scope>
    <source>
        <strain evidence="6">FPRL280</strain>
    </source>
</reference>
<keyword evidence="1" id="KW-0540">Nuclease</keyword>
<dbReference type="InterPro" id="IPR047201">
    <property type="entry name" value="ERI-1_3'hExo-like"/>
</dbReference>
<keyword evidence="4" id="KW-1133">Transmembrane helix</keyword>
<dbReference type="AlphaFoldDB" id="A0A8H7U4G2"/>
<keyword evidence="3" id="KW-0269">Exonuclease</keyword>
<gene>
    <name evidence="6" type="ORF">IEO21_02439</name>
</gene>
<evidence type="ECO:0000259" key="5">
    <source>
        <dbReference type="Pfam" id="PF00929"/>
    </source>
</evidence>
<dbReference type="CDD" id="cd06133">
    <property type="entry name" value="ERI-1_3'hExo_like"/>
    <property type="match status" value="1"/>
</dbReference>
<evidence type="ECO:0000256" key="4">
    <source>
        <dbReference type="SAM" id="Phobius"/>
    </source>
</evidence>
<organism evidence="6 7">
    <name type="scientific">Rhodonia placenta</name>
    <dbReference type="NCBI Taxonomy" id="104341"/>
    <lineage>
        <taxon>Eukaryota</taxon>
        <taxon>Fungi</taxon>
        <taxon>Dikarya</taxon>
        <taxon>Basidiomycota</taxon>
        <taxon>Agaricomycotina</taxon>
        <taxon>Agaricomycetes</taxon>
        <taxon>Polyporales</taxon>
        <taxon>Adustoporiaceae</taxon>
        <taxon>Rhodonia</taxon>
    </lineage>
</organism>
<dbReference type="InterPro" id="IPR036397">
    <property type="entry name" value="RNaseH_sf"/>
</dbReference>
<keyword evidence="4" id="KW-0472">Membrane</keyword>
<dbReference type="Gene3D" id="3.30.420.10">
    <property type="entry name" value="Ribonuclease H-like superfamily/Ribonuclease H"/>
    <property type="match status" value="1"/>
</dbReference>
<dbReference type="SUPFAM" id="SSF53098">
    <property type="entry name" value="Ribonuclease H-like"/>
    <property type="match status" value="1"/>
</dbReference>
<dbReference type="InterPro" id="IPR013520">
    <property type="entry name" value="Ribonucl_H"/>
</dbReference>
<dbReference type="GO" id="GO:0003676">
    <property type="term" value="F:nucleic acid binding"/>
    <property type="evidence" value="ECO:0007669"/>
    <property type="project" value="InterPro"/>
</dbReference>